<keyword evidence="7" id="KW-1278">Translocase</keyword>
<dbReference type="InterPro" id="IPR003593">
    <property type="entry name" value="AAA+_ATPase"/>
</dbReference>
<evidence type="ECO:0000256" key="1">
    <source>
        <dbReference type="ARBA" id="ARBA00004202"/>
    </source>
</evidence>
<dbReference type="RefSeq" id="WP_074704301.1">
    <property type="nucleotide sequence ID" value="NZ_FNOP01000002.1"/>
</dbReference>
<accession>A0A1H2TXZ4</accession>
<dbReference type="SMART" id="SM00382">
    <property type="entry name" value="AAA"/>
    <property type="match status" value="1"/>
</dbReference>
<dbReference type="InterPro" id="IPR050095">
    <property type="entry name" value="ECF_ABC_transporter_ATP-bd"/>
</dbReference>
<dbReference type="EMBL" id="FNOP01000002">
    <property type="protein sequence ID" value="SDW48795.1"/>
    <property type="molecule type" value="Genomic_DNA"/>
</dbReference>
<evidence type="ECO:0000313" key="10">
    <source>
        <dbReference type="EMBL" id="SDW48795.1"/>
    </source>
</evidence>
<keyword evidence="3" id="KW-0813">Transport</keyword>
<sequence length="250" mass="27306">MSAILALSHIRFCYILPGPEKPTVPVFQDLSFALAPGEKVGLIGCNGVGKSTLLKLVIGLLPLQEGNMEVCGLPMVRKNLPEIRKKAGYVFQDSESQLFLPTVESDVSFGLRNAGVPGEEAARRTAEALKKVGMEGLARRQIYRLSGGQKKLTAIAGLLTREPELLLLDEPSAALDPRNRRKLAEILRQLSCAQLIASHDLDFIWDTCDRVILLSEGRIQQDGAAREVLSNQTLLEACGLELPLRLQKGI</sequence>
<evidence type="ECO:0000256" key="4">
    <source>
        <dbReference type="ARBA" id="ARBA00022475"/>
    </source>
</evidence>
<dbReference type="InterPro" id="IPR003439">
    <property type="entry name" value="ABC_transporter-like_ATP-bd"/>
</dbReference>
<proteinExistence type="inferred from homology"/>
<evidence type="ECO:0000256" key="6">
    <source>
        <dbReference type="ARBA" id="ARBA00022840"/>
    </source>
</evidence>
<dbReference type="GO" id="GO:0016887">
    <property type="term" value="F:ATP hydrolysis activity"/>
    <property type="evidence" value="ECO:0007669"/>
    <property type="project" value="InterPro"/>
</dbReference>
<dbReference type="PANTHER" id="PTHR43553:SF24">
    <property type="entry name" value="ENERGY-COUPLING FACTOR TRANSPORTER ATP-BINDING PROTEIN ECFA1"/>
    <property type="match status" value="1"/>
</dbReference>
<dbReference type="Gene3D" id="3.40.50.300">
    <property type="entry name" value="P-loop containing nucleotide triphosphate hydrolases"/>
    <property type="match status" value="1"/>
</dbReference>
<comment type="caution">
    <text evidence="10">The sequence shown here is derived from an EMBL/GenBank/DDBJ whole genome shotgun (WGS) entry which is preliminary data.</text>
</comment>
<evidence type="ECO:0000256" key="3">
    <source>
        <dbReference type="ARBA" id="ARBA00022448"/>
    </source>
</evidence>
<dbReference type="SUPFAM" id="SSF52540">
    <property type="entry name" value="P-loop containing nucleoside triphosphate hydrolases"/>
    <property type="match status" value="1"/>
</dbReference>
<dbReference type="CDD" id="cd03225">
    <property type="entry name" value="ABC_cobalt_CbiO_domain1"/>
    <property type="match status" value="1"/>
</dbReference>
<comment type="similarity">
    <text evidence="2">Belongs to the ABC transporter superfamily.</text>
</comment>
<evidence type="ECO:0000256" key="2">
    <source>
        <dbReference type="ARBA" id="ARBA00005417"/>
    </source>
</evidence>
<dbReference type="PANTHER" id="PTHR43553">
    <property type="entry name" value="HEAVY METAL TRANSPORTER"/>
    <property type="match status" value="1"/>
</dbReference>
<dbReference type="GO" id="GO:0042626">
    <property type="term" value="F:ATPase-coupled transmembrane transporter activity"/>
    <property type="evidence" value="ECO:0007669"/>
    <property type="project" value="TreeGrafter"/>
</dbReference>
<name>A0A1H2TXZ4_ACIFE</name>
<dbReference type="AlphaFoldDB" id="A0A1H2TXZ4"/>
<comment type="subcellular location">
    <subcellularLocation>
        <location evidence="1">Cell membrane</location>
        <topology evidence="1">Peripheral membrane protein</topology>
    </subcellularLocation>
</comment>
<dbReference type="Proteomes" id="UP000182379">
    <property type="component" value="Unassembled WGS sequence"/>
</dbReference>
<dbReference type="InterPro" id="IPR015856">
    <property type="entry name" value="ABC_transpr_CbiO/EcfA_su"/>
</dbReference>
<keyword evidence="4" id="KW-1003">Cell membrane</keyword>
<dbReference type="GO" id="GO:0005524">
    <property type="term" value="F:ATP binding"/>
    <property type="evidence" value="ECO:0007669"/>
    <property type="project" value="UniProtKB-KW"/>
</dbReference>
<evidence type="ECO:0000256" key="5">
    <source>
        <dbReference type="ARBA" id="ARBA00022741"/>
    </source>
</evidence>
<keyword evidence="6 10" id="KW-0067">ATP-binding</keyword>
<evidence type="ECO:0000259" key="9">
    <source>
        <dbReference type="PROSITE" id="PS50893"/>
    </source>
</evidence>
<protein>
    <submittedName>
        <fullName evidence="10">Cobalt/nickel transport system ATP-binding protein</fullName>
    </submittedName>
</protein>
<dbReference type="Pfam" id="PF00005">
    <property type="entry name" value="ABC_tran"/>
    <property type="match status" value="1"/>
</dbReference>
<dbReference type="InterPro" id="IPR027417">
    <property type="entry name" value="P-loop_NTPase"/>
</dbReference>
<organism evidence="10 11">
    <name type="scientific">Acidaminococcus fermentans</name>
    <dbReference type="NCBI Taxonomy" id="905"/>
    <lineage>
        <taxon>Bacteria</taxon>
        <taxon>Bacillati</taxon>
        <taxon>Bacillota</taxon>
        <taxon>Negativicutes</taxon>
        <taxon>Acidaminococcales</taxon>
        <taxon>Acidaminococcaceae</taxon>
        <taxon>Acidaminococcus</taxon>
    </lineage>
</organism>
<gene>
    <name evidence="10" type="ORF">SAMN05216495_10241</name>
</gene>
<reference evidence="10 11" key="1">
    <citation type="submission" date="2016-10" db="EMBL/GenBank/DDBJ databases">
        <authorList>
            <person name="Varghese N."/>
            <person name="Submissions S."/>
        </authorList>
    </citation>
    <scope>NUCLEOTIDE SEQUENCE [LARGE SCALE GENOMIC DNA]</scope>
    <source>
        <strain evidence="10 11">WCC6</strain>
    </source>
</reference>
<keyword evidence="8" id="KW-0472">Membrane</keyword>
<evidence type="ECO:0000256" key="8">
    <source>
        <dbReference type="ARBA" id="ARBA00023136"/>
    </source>
</evidence>
<keyword evidence="5" id="KW-0547">Nucleotide-binding</keyword>
<dbReference type="FunFam" id="3.40.50.300:FF:000224">
    <property type="entry name" value="Energy-coupling factor transporter ATP-binding protein EcfA"/>
    <property type="match status" value="1"/>
</dbReference>
<feature type="domain" description="ABC transporter" evidence="9">
    <location>
        <begin position="10"/>
        <end position="241"/>
    </location>
</feature>
<dbReference type="GO" id="GO:0043190">
    <property type="term" value="C:ATP-binding cassette (ABC) transporter complex"/>
    <property type="evidence" value="ECO:0007669"/>
    <property type="project" value="TreeGrafter"/>
</dbReference>
<dbReference type="PROSITE" id="PS50893">
    <property type="entry name" value="ABC_TRANSPORTER_2"/>
    <property type="match status" value="1"/>
</dbReference>
<evidence type="ECO:0000256" key="7">
    <source>
        <dbReference type="ARBA" id="ARBA00022967"/>
    </source>
</evidence>
<evidence type="ECO:0000313" key="11">
    <source>
        <dbReference type="Proteomes" id="UP000182379"/>
    </source>
</evidence>